<dbReference type="CDD" id="cd05006">
    <property type="entry name" value="SIS_GmhA"/>
    <property type="match status" value="1"/>
</dbReference>
<dbReference type="InterPro" id="IPR046348">
    <property type="entry name" value="SIS_dom_sf"/>
</dbReference>
<organism evidence="2 3">
    <name type="scientific">Candidatus Yanofskybacteria bacterium RIFCSPHIGHO2_01_FULL_41_26</name>
    <dbReference type="NCBI Taxonomy" id="1802661"/>
    <lineage>
        <taxon>Bacteria</taxon>
        <taxon>Candidatus Yanofskyibacteriota</taxon>
    </lineage>
</organism>
<evidence type="ECO:0000313" key="3">
    <source>
        <dbReference type="Proteomes" id="UP000176893"/>
    </source>
</evidence>
<dbReference type="Proteomes" id="UP000176893">
    <property type="component" value="Unassembled WGS sequence"/>
</dbReference>
<sequence>MTRQDNLSEIVRWFDESVLLVQSLQADQILHSSILEAAEILSLTARKGSKILIFGNGGSAAQAQHFVAELVCQFRKKRRAIAAIALTTDTSIITAQSNDSGFSSVFSRQIEALCRSGDVVVGLTTSDVSEDHSKNIENGFLFARKQGAITIGLFSEKTKNLLRLVDVPVIVPHSDTARIQEAHQTIIHLLCDQIERDL</sequence>
<protein>
    <recommendedName>
        <fullName evidence="1">SIS domain-containing protein</fullName>
    </recommendedName>
</protein>
<gene>
    <name evidence="2" type="ORF">A2649_01115</name>
</gene>
<evidence type="ECO:0000313" key="2">
    <source>
        <dbReference type="EMBL" id="OGM98949.1"/>
    </source>
</evidence>
<name>A0A1F8EF31_9BACT</name>
<dbReference type="InterPro" id="IPR035461">
    <property type="entry name" value="GmhA/DiaA"/>
</dbReference>
<dbReference type="GO" id="GO:1901135">
    <property type="term" value="P:carbohydrate derivative metabolic process"/>
    <property type="evidence" value="ECO:0007669"/>
    <property type="project" value="InterPro"/>
</dbReference>
<dbReference type="STRING" id="1802661.A2649_01115"/>
<dbReference type="GO" id="GO:0097367">
    <property type="term" value="F:carbohydrate derivative binding"/>
    <property type="evidence" value="ECO:0007669"/>
    <property type="project" value="InterPro"/>
</dbReference>
<reference evidence="2 3" key="1">
    <citation type="journal article" date="2016" name="Nat. Commun.">
        <title>Thousands of microbial genomes shed light on interconnected biogeochemical processes in an aquifer system.</title>
        <authorList>
            <person name="Anantharaman K."/>
            <person name="Brown C.T."/>
            <person name="Hug L.A."/>
            <person name="Sharon I."/>
            <person name="Castelle C.J."/>
            <person name="Probst A.J."/>
            <person name="Thomas B.C."/>
            <person name="Singh A."/>
            <person name="Wilkins M.J."/>
            <person name="Karaoz U."/>
            <person name="Brodie E.L."/>
            <person name="Williams K.H."/>
            <person name="Hubbard S.S."/>
            <person name="Banfield J.F."/>
        </authorList>
    </citation>
    <scope>NUCLEOTIDE SEQUENCE [LARGE SCALE GENOMIC DNA]</scope>
</reference>
<dbReference type="PROSITE" id="PS51464">
    <property type="entry name" value="SIS"/>
    <property type="match status" value="1"/>
</dbReference>
<dbReference type="SUPFAM" id="SSF53697">
    <property type="entry name" value="SIS domain"/>
    <property type="match status" value="1"/>
</dbReference>
<dbReference type="Gene3D" id="3.40.50.10490">
    <property type="entry name" value="Glucose-6-phosphate isomerase like protein, domain 1"/>
    <property type="match status" value="1"/>
</dbReference>
<dbReference type="InterPro" id="IPR050099">
    <property type="entry name" value="SIS_GmhA/DiaA_subfam"/>
</dbReference>
<evidence type="ECO:0000259" key="1">
    <source>
        <dbReference type="PROSITE" id="PS51464"/>
    </source>
</evidence>
<dbReference type="AlphaFoldDB" id="A0A1F8EF31"/>
<comment type="caution">
    <text evidence="2">The sequence shown here is derived from an EMBL/GenBank/DDBJ whole genome shotgun (WGS) entry which is preliminary data.</text>
</comment>
<dbReference type="EMBL" id="MGJB01000006">
    <property type="protein sequence ID" value="OGM98949.1"/>
    <property type="molecule type" value="Genomic_DNA"/>
</dbReference>
<dbReference type="PANTHER" id="PTHR30390:SF6">
    <property type="entry name" value="DNAA INITIATOR-ASSOCIATING PROTEIN DIAA"/>
    <property type="match status" value="1"/>
</dbReference>
<dbReference type="PANTHER" id="PTHR30390">
    <property type="entry name" value="SEDOHEPTULOSE 7-PHOSPHATE ISOMERASE / DNAA INITIATOR-ASSOCIATING FACTOR FOR REPLICATION INITIATION"/>
    <property type="match status" value="1"/>
</dbReference>
<proteinExistence type="predicted"/>
<accession>A0A1F8EF31</accession>
<dbReference type="InterPro" id="IPR001347">
    <property type="entry name" value="SIS_dom"/>
</dbReference>
<dbReference type="Pfam" id="PF13580">
    <property type="entry name" value="SIS_2"/>
    <property type="match status" value="1"/>
</dbReference>
<feature type="domain" description="SIS" evidence="1">
    <location>
        <begin position="41"/>
        <end position="198"/>
    </location>
</feature>